<sequence length="240" mass="28372">MDISYPYICNSKSDIPKEALEHLDSQIVDNIGEAFSEIFPQFSQSFALASSIIEKLWGSPKLVLKKGMREWLSFVVVQSDEKNLFFDLQPDFVEKEGEFFDENHQMLPESWKELYRWFNSFGVTDKSYFPMDWWNTPFRYEARLDLDSYEEGSGATRKQTEQFAKKIGCKRERLRCWLLTENEDALFIDEQHCDHKVYHVRGKLLDDIYVLPDPLQTLDEYLAHFLSGGKPADFNFRKMR</sequence>
<protein>
    <submittedName>
        <fullName evidence="1">Uncharacterized protein</fullName>
    </submittedName>
</protein>
<name>A0A486XUK0_9GAMM</name>
<dbReference type="AlphaFoldDB" id="A0A486XUK0"/>
<gene>
    <name evidence="1" type="ORF">BAL341_3036</name>
</gene>
<accession>A0A486XUK0</accession>
<proteinExistence type="predicted"/>
<organism evidence="1">
    <name type="scientific">Rheinheimera sp. BAL341</name>
    <dbReference type="NCBI Taxonomy" id="1708203"/>
    <lineage>
        <taxon>Bacteria</taxon>
        <taxon>Pseudomonadati</taxon>
        <taxon>Pseudomonadota</taxon>
        <taxon>Gammaproteobacteria</taxon>
        <taxon>Chromatiales</taxon>
        <taxon>Chromatiaceae</taxon>
        <taxon>Rheinheimera</taxon>
    </lineage>
</organism>
<evidence type="ECO:0000313" key="1">
    <source>
        <dbReference type="EMBL" id="VHO05965.1"/>
    </source>
</evidence>
<reference evidence="1" key="1">
    <citation type="submission" date="2019-04" db="EMBL/GenBank/DDBJ databases">
        <authorList>
            <person name="Brambilla D."/>
        </authorList>
    </citation>
    <scope>NUCLEOTIDE SEQUENCE</scope>
    <source>
        <strain evidence="1">BAL1</strain>
    </source>
</reference>
<dbReference type="EMBL" id="CAAJGR010000016">
    <property type="protein sequence ID" value="VHO05965.1"/>
    <property type="molecule type" value="Genomic_DNA"/>
</dbReference>